<dbReference type="Proteomes" id="UP000559027">
    <property type="component" value="Unassembled WGS sequence"/>
</dbReference>
<dbReference type="GO" id="GO:0016787">
    <property type="term" value="F:hydrolase activity"/>
    <property type="evidence" value="ECO:0007669"/>
    <property type="project" value="UniProtKB-KW"/>
</dbReference>
<reference evidence="11 12" key="1">
    <citation type="journal article" date="2020" name="ISME J.">
        <title>Uncovering the hidden diversity of litter-decomposition mechanisms in mushroom-forming fungi.</title>
        <authorList>
            <person name="Floudas D."/>
            <person name="Bentzer J."/>
            <person name="Ahren D."/>
            <person name="Johansson T."/>
            <person name="Persson P."/>
            <person name="Tunlid A."/>
        </authorList>
    </citation>
    <scope>NUCLEOTIDE SEQUENCE [LARGE SCALE GENOMIC DNA]</scope>
    <source>
        <strain evidence="11 12">CBS 146.42</strain>
    </source>
</reference>
<evidence type="ECO:0000256" key="1">
    <source>
        <dbReference type="ARBA" id="ARBA00004496"/>
    </source>
</evidence>
<evidence type="ECO:0000256" key="4">
    <source>
        <dbReference type="ARBA" id="ARBA00022741"/>
    </source>
</evidence>
<dbReference type="GO" id="GO:0005737">
    <property type="term" value="C:cytoplasm"/>
    <property type="evidence" value="ECO:0007669"/>
    <property type="project" value="UniProtKB-SubCell"/>
</dbReference>
<evidence type="ECO:0000259" key="10">
    <source>
        <dbReference type="Pfam" id="PF21634"/>
    </source>
</evidence>
<evidence type="ECO:0000256" key="7">
    <source>
        <dbReference type="ARBA" id="ARBA00022840"/>
    </source>
</evidence>
<accession>A0A8H5D0W0</accession>
<feature type="region of interest" description="Disordered" evidence="8">
    <location>
        <begin position="202"/>
        <end position="222"/>
    </location>
</feature>
<evidence type="ECO:0000256" key="3">
    <source>
        <dbReference type="ARBA" id="ARBA00022490"/>
    </source>
</evidence>
<dbReference type="Pfam" id="PF13086">
    <property type="entry name" value="AAA_11"/>
    <property type="match status" value="2"/>
</dbReference>
<keyword evidence="6" id="KW-0347">Helicase</keyword>
<dbReference type="EMBL" id="JAACJO010000013">
    <property type="protein sequence ID" value="KAF5350994.1"/>
    <property type="molecule type" value="Genomic_DNA"/>
</dbReference>
<dbReference type="CDD" id="cd18038">
    <property type="entry name" value="DEXXQc_Helz-like"/>
    <property type="match status" value="1"/>
</dbReference>
<gene>
    <name evidence="11" type="ORF">D9756_008292</name>
</gene>
<proteinExistence type="inferred from homology"/>
<dbReference type="InterPro" id="IPR049080">
    <property type="entry name" value="MOV-10-like_beta-barrel"/>
</dbReference>
<evidence type="ECO:0000313" key="11">
    <source>
        <dbReference type="EMBL" id="KAF5350994.1"/>
    </source>
</evidence>
<protein>
    <recommendedName>
        <fullName evidence="13">RNA helicase</fullName>
    </recommendedName>
</protein>
<feature type="domain" description="DNA2/NAM7 helicase helicase" evidence="9">
    <location>
        <begin position="535"/>
        <end position="605"/>
    </location>
</feature>
<comment type="subcellular location">
    <subcellularLocation>
        <location evidence="1">Cytoplasm</location>
    </subcellularLocation>
</comment>
<sequence length="681" mass="76521">MRDCPNVLSSGKCDDPKCPNNHNILKCDPCGFVARNAAGFSSHARSDKRKRIQQDILLQATTAPYEAAVHDTEKDKHGVKVEGDIDFGIVDQREASGRLQKQVQILAAGTSSHVILISARLKQDVVQSWRRKTLSFTLTVEAERKPLSATQPTTLTVNFTRKDVGRYESRLEFEFEDQPTKKRFLISRSARAIVGDSGLHSQLRPKEPYIPRRASGREPESNVVEGIRPPALKAISYVTTMPKPNIPMRLLSTLTQPSTPSPKNVNIVRNVFLPKNFDIESHGNHFKVLLWVEEHRMEHDLARYDMTASTLSRHIPYYYLEVPGLAEKRPSVLTGDRILVRRDGGQPGHWYVGHVHFVRQYEVGLRFHQSFDGWSLSQKYHVRFKLNKIPLWRQYQALDAVFDHPRILFPTSSHLPKGPLPKEDIQPFNTLISNNSSQLQAIKAILAAAPGSLPFIVFGPPGTGKTMTIVEAIKQLVKTKPNVRILACAPSNAAVDPIAMRLRDSLESTNFSYSYYHEMPNPRPCFGAPSKGRMKRFKVIVATCISSSIISGIGMPRGHFTHIFVDEAGQATEPEALVPIKMMGGKGTNVVLSGDPKQLGPIVRSGIACKLGLELSYLERLMQRPPYNLKTCSGKRRAYYVYIPSYGLSFLCTSIDKLVKNYRSHSAILKYPNEKFYEDEL</sequence>
<dbReference type="PANTHER" id="PTHR45418">
    <property type="entry name" value="CANCER/TESTIS ANTIGEN 55"/>
    <property type="match status" value="1"/>
</dbReference>
<evidence type="ECO:0000313" key="12">
    <source>
        <dbReference type="Proteomes" id="UP000559027"/>
    </source>
</evidence>
<dbReference type="GO" id="GO:0032574">
    <property type="term" value="F:5'-3' RNA helicase activity"/>
    <property type="evidence" value="ECO:0007669"/>
    <property type="project" value="InterPro"/>
</dbReference>
<dbReference type="Gene3D" id="3.40.50.300">
    <property type="entry name" value="P-loop containing nucleotide triphosphate hydrolases"/>
    <property type="match status" value="1"/>
</dbReference>
<evidence type="ECO:0000259" key="9">
    <source>
        <dbReference type="Pfam" id="PF13086"/>
    </source>
</evidence>
<dbReference type="GO" id="GO:0005524">
    <property type="term" value="F:ATP binding"/>
    <property type="evidence" value="ECO:0007669"/>
    <property type="project" value="UniProtKB-KW"/>
</dbReference>
<dbReference type="OrthoDB" id="6513042at2759"/>
<keyword evidence="7" id="KW-0067">ATP-binding</keyword>
<dbReference type="PANTHER" id="PTHR45418:SF1">
    <property type="entry name" value="CANCER_TESTIS ANTIGEN 55"/>
    <property type="match status" value="1"/>
</dbReference>
<dbReference type="GO" id="GO:0003723">
    <property type="term" value="F:RNA binding"/>
    <property type="evidence" value="ECO:0007669"/>
    <property type="project" value="InterPro"/>
</dbReference>
<evidence type="ECO:0000256" key="6">
    <source>
        <dbReference type="ARBA" id="ARBA00022806"/>
    </source>
</evidence>
<evidence type="ECO:0000256" key="2">
    <source>
        <dbReference type="ARBA" id="ARBA00005601"/>
    </source>
</evidence>
<evidence type="ECO:0008006" key="13">
    <source>
        <dbReference type="Google" id="ProtNLM"/>
    </source>
</evidence>
<dbReference type="InterPro" id="IPR026122">
    <property type="entry name" value="MOV-10/SDE3_DEXXQ/H-box"/>
</dbReference>
<keyword evidence="3" id="KW-0963">Cytoplasm</keyword>
<organism evidence="11 12">
    <name type="scientific">Leucocoprinus leucothites</name>
    <dbReference type="NCBI Taxonomy" id="201217"/>
    <lineage>
        <taxon>Eukaryota</taxon>
        <taxon>Fungi</taxon>
        <taxon>Dikarya</taxon>
        <taxon>Basidiomycota</taxon>
        <taxon>Agaricomycotina</taxon>
        <taxon>Agaricomycetes</taxon>
        <taxon>Agaricomycetidae</taxon>
        <taxon>Agaricales</taxon>
        <taxon>Agaricineae</taxon>
        <taxon>Agaricaceae</taxon>
        <taxon>Leucocoprinus</taxon>
    </lineage>
</organism>
<dbReference type="SUPFAM" id="SSF52540">
    <property type="entry name" value="P-loop containing nucleoside triphosphate hydrolases"/>
    <property type="match status" value="1"/>
</dbReference>
<evidence type="ECO:0000256" key="8">
    <source>
        <dbReference type="SAM" id="MobiDB-lite"/>
    </source>
</evidence>
<keyword evidence="4" id="KW-0547">Nucleotide-binding</keyword>
<comment type="caution">
    <text evidence="11">The sequence shown here is derived from an EMBL/GenBank/DDBJ whole genome shotgun (WGS) entry which is preliminary data.</text>
</comment>
<keyword evidence="12" id="KW-1185">Reference proteome</keyword>
<dbReference type="Pfam" id="PF21634">
    <property type="entry name" value="MOV-10_beta-barrel"/>
    <property type="match status" value="1"/>
</dbReference>
<name>A0A8H5D0W0_9AGAR</name>
<dbReference type="InterPro" id="IPR027417">
    <property type="entry name" value="P-loop_NTPase"/>
</dbReference>
<feature type="domain" description="DNA2/NAM7 helicase helicase" evidence="9">
    <location>
        <begin position="435"/>
        <end position="504"/>
    </location>
</feature>
<comment type="similarity">
    <text evidence="2">Belongs to the DNA2/NAM7 helicase family. SDE3 subfamily.</text>
</comment>
<dbReference type="AlphaFoldDB" id="A0A8H5D0W0"/>
<dbReference type="InterPro" id="IPR041677">
    <property type="entry name" value="DNA2/NAM7_AAA_11"/>
</dbReference>
<evidence type="ECO:0000256" key="5">
    <source>
        <dbReference type="ARBA" id="ARBA00022801"/>
    </source>
</evidence>
<feature type="domain" description="Helicase MOV-10-like beta-barrel" evidence="10">
    <location>
        <begin position="304"/>
        <end position="384"/>
    </location>
</feature>
<keyword evidence="5" id="KW-0378">Hydrolase</keyword>
<feature type="compositionally biased region" description="Basic and acidic residues" evidence="8">
    <location>
        <begin position="204"/>
        <end position="220"/>
    </location>
</feature>